<organism evidence="1">
    <name type="scientific">Methanofollis liminatans</name>
    <dbReference type="NCBI Taxonomy" id="2201"/>
    <lineage>
        <taxon>Archaea</taxon>
        <taxon>Methanobacteriati</taxon>
        <taxon>Methanobacteriota</taxon>
        <taxon>Stenosarchaea group</taxon>
        <taxon>Methanomicrobia</taxon>
        <taxon>Methanomicrobiales</taxon>
        <taxon>Methanomicrobiaceae</taxon>
        <taxon>Methanofollis</taxon>
    </lineage>
</organism>
<sequence>MMFRFLRGLFEKEEKPFTLTVREAGGWLDGREHEVEEGLRTKTAETRTTVADCLQGLEEVLRNLEAAEGREDIHPKLRSVTDRSLPVFIPAMRQQIARHLPDDPDAFYAAAADLLAALLKVQKGQGRYLSGVFPEEMKEAKHLTAGIGRSLNDLTGIVKEAREAQGRIDGARAALADLEGGGNDLRSARAAIPALKSRISRATSTIAEKEELVRILRDDADYLRCLDLREQVETLSAGAARADQDLRNLGAQAARVLRKAERIAERAGAKADAKALAGCTALLDDPAAAGSDAVLAALPPAAAMVRAQIARGDLALKGKEDLALFGEDDRIGQAFLDAFSRCALMKERLSAAQEEVRSCSLPGEIADLEKEIAALSAGIEADSTDLRAKEEEILRLEERLPARARTLHYALETVAGRPLSLEGEGFVIAAETKSARNR</sequence>
<dbReference type="EMBL" id="DSBY01000197">
    <property type="protein sequence ID" value="HDS63421.1"/>
    <property type="molecule type" value="Genomic_DNA"/>
</dbReference>
<comment type="caution">
    <text evidence="1">The sequence shown here is derived from an EMBL/GenBank/DDBJ whole genome shotgun (WGS) entry which is preliminary data.</text>
</comment>
<accession>A0A831PLM0</accession>
<dbReference type="Proteomes" id="UP000885648">
    <property type="component" value="Unassembled WGS sequence"/>
</dbReference>
<evidence type="ECO:0000313" key="1">
    <source>
        <dbReference type="EMBL" id="HDS63421.1"/>
    </source>
</evidence>
<name>A0A831PLM0_9EURY</name>
<reference evidence="1" key="1">
    <citation type="journal article" date="2020" name="mSystems">
        <title>Genome- and Community-Level Interaction Insights into Carbon Utilization and Element Cycling Functions of Hydrothermarchaeota in Hydrothermal Sediment.</title>
        <authorList>
            <person name="Zhou Z."/>
            <person name="Liu Y."/>
            <person name="Xu W."/>
            <person name="Pan J."/>
            <person name="Luo Z.H."/>
            <person name="Li M."/>
        </authorList>
    </citation>
    <scope>NUCLEOTIDE SEQUENCE</scope>
    <source>
        <strain evidence="1">SpSt-1183</strain>
    </source>
</reference>
<dbReference type="AlphaFoldDB" id="A0A831PLM0"/>
<protein>
    <submittedName>
        <fullName evidence="1">Uncharacterized protein</fullName>
    </submittedName>
</protein>
<gene>
    <name evidence="1" type="ORF">ENN52_04740</name>
</gene>
<proteinExistence type="predicted"/>